<dbReference type="Gene3D" id="1.20.1730.10">
    <property type="entry name" value="Sodium/glucose cotransporter"/>
    <property type="match status" value="1"/>
</dbReference>
<keyword evidence="4" id="KW-1003">Cell membrane</keyword>
<dbReference type="Proteomes" id="UP000682733">
    <property type="component" value="Unassembled WGS sequence"/>
</dbReference>
<dbReference type="Proteomes" id="UP000677228">
    <property type="component" value="Unassembled WGS sequence"/>
</dbReference>
<dbReference type="Proteomes" id="UP000663829">
    <property type="component" value="Unassembled WGS sequence"/>
</dbReference>
<evidence type="ECO:0000256" key="7">
    <source>
        <dbReference type="ARBA" id="ARBA00023053"/>
    </source>
</evidence>
<dbReference type="NCBIfam" id="TIGR00813">
    <property type="entry name" value="sss"/>
    <property type="match status" value="1"/>
</dbReference>
<reference evidence="14" key="1">
    <citation type="submission" date="2021-02" db="EMBL/GenBank/DDBJ databases">
        <authorList>
            <person name="Nowell W R."/>
        </authorList>
    </citation>
    <scope>NUCLEOTIDE SEQUENCE</scope>
</reference>
<evidence type="ECO:0000256" key="10">
    <source>
        <dbReference type="ARBA" id="ARBA00023201"/>
    </source>
</evidence>
<feature type="transmembrane region" description="Helical" evidence="12">
    <location>
        <begin position="261"/>
        <end position="283"/>
    </location>
</feature>
<comment type="caution">
    <text evidence="14">The sequence shown here is derived from an EMBL/GenBank/DDBJ whole genome shotgun (WGS) entry which is preliminary data.</text>
</comment>
<evidence type="ECO:0000256" key="8">
    <source>
        <dbReference type="ARBA" id="ARBA00023065"/>
    </source>
</evidence>
<evidence type="ECO:0000313" key="15">
    <source>
        <dbReference type="EMBL" id="CAF4106491.1"/>
    </source>
</evidence>
<feature type="transmembrane region" description="Helical" evidence="12">
    <location>
        <begin position="232"/>
        <end position="254"/>
    </location>
</feature>
<dbReference type="EMBL" id="CAJNOK010019493">
    <property type="protein sequence ID" value="CAF1300436.1"/>
    <property type="molecule type" value="Genomic_DNA"/>
</dbReference>
<feature type="transmembrane region" description="Helical" evidence="12">
    <location>
        <begin position="9"/>
        <end position="28"/>
    </location>
</feature>
<evidence type="ECO:0000256" key="12">
    <source>
        <dbReference type="SAM" id="Phobius"/>
    </source>
</evidence>
<dbReference type="GO" id="GO:0006814">
    <property type="term" value="P:sodium ion transport"/>
    <property type="evidence" value="ECO:0007669"/>
    <property type="project" value="UniProtKB-KW"/>
</dbReference>
<feature type="transmembrane region" description="Helical" evidence="12">
    <location>
        <begin position="99"/>
        <end position="124"/>
    </location>
</feature>
<protein>
    <recommendedName>
        <fullName evidence="18">Sodium-coupled monocarboxylate transporter 2</fullName>
    </recommendedName>
</protein>
<evidence type="ECO:0008006" key="18">
    <source>
        <dbReference type="Google" id="ProtNLM"/>
    </source>
</evidence>
<dbReference type="PANTHER" id="PTHR42985:SF40">
    <property type="entry name" value="LD47995P-RELATED"/>
    <property type="match status" value="1"/>
</dbReference>
<feature type="non-terminal residue" evidence="14">
    <location>
        <position position="411"/>
    </location>
</feature>
<name>A0A815I0A9_9BILA</name>
<dbReference type="EMBL" id="CAJOBA010041069">
    <property type="protein sequence ID" value="CAF4106491.1"/>
    <property type="molecule type" value="Genomic_DNA"/>
</dbReference>
<evidence type="ECO:0000313" key="13">
    <source>
        <dbReference type="EMBL" id="CAF1300436.1"/>
    </source>
</evidence>
<dbReference type="PROSITE" id="PS50283">
    <property type="entry name" value="NA_SOLUT_SYMP_3"/>
    <property type="match status" value="1"/>
</dbReference>
<dbReference type="InterPro" id="IPR051163">
    <property type="entry name" value="Sodium:Solute_Symporter_SSF"/>
</dbReference>
<evidence type="ECO:0000256" key="2">
    <source>
        <dbReference type="ARBA" id="ARBA00006434"/>
    </source>
</evidence>
<dbReference type="OrthoDB" id="6132759at2759"/>
<keyword evidence="6 12" id="KW-1133">Transmembrane helix</keyword>
<proteinExistence type="inferred from homology"/>
<dbReference type="InterPro" id="IPR001734">
    <property type="entry name" value="Na/solute_symporter"/>
</dbReference>
<keyword evidence="7" id="KW-0915">Sodium</keyword>
<dbReference type="GO" id="GO:0005886">
    <property type="term" value="C:plasma membrane"/>
    <property type="evidence" value="ECO:0007669"/>
    <property type="project" value="UniProtKB-SubCell"/>
</dbReference>
<comment type="similarity">
    <text evidence="2 11">Belongs to the sodium:solute symporter (SSF) (TC 2.A.21) family.</text>
</comment>
<dbReference type="AlphaFoldDB" id="A0A815I0A9"/>
<feature type="transmembrane region" description="Helical" evidence="12">
    <location>
        <begin position="159"/>
        <end position="183"/>
    </location>
</feature>
<feature type="transmembrane region" description="Helical" evidence="12">
    <location>
        <begin position="345"/>
        <end position="368"/>
    </location>
</feature>
<evidence type="ECO:0000256" key="1">
    <source>
        <dbReference type="ARBA" id="ARBA00004651"/>
    </source>
</evidence>
<dbReference type="EMBL" id="CAJNOQ010015319">
    <property type="protein sequence ID" value="CAF1359089.1"/>
    <property type="molecule type" value="Genomic_DNA"/>
</dbReference>
<comment type="subcellular location">
    <subcellularLocation>
        <location evidence="1">Cell membrane</location>
        <topology evidence="1">Multi-pass membrane protein</topology>
    </subcellularLocation>
</comment>
<feature type="transmembrane region" description="Helical" evidence="12">
    <location>
        <begin position="203"/>
        <end position="226"/>
    </location>
</feature>
<evidence type="ECO:0000256" key="11">
    <source>
        <dbReference type="RuleBase" id="RU362091"/>
    </source>
</evidence>
<dbReference type="PANTHER" id="PTHR42985">
    <property type="entry name" value="SODIUM-COUPLED MONOCARBOXYLATE TRANSPORTER"/>
    <property type="match status" value="1"/>
</dbReference>
<keyword evidence="5 12" id="KW-0812">Transmembrane</keyword>
<evidence type="ECO:0000256" key="5">
    <source>
        <dbReference type="ARBA" id="ARBA00022692"/>
    </source>
</evidence>
<evidence type="ECO:0000256" key="6">
    <source>
        <dbReference type="ARBA" id="ARBA00022989"/>
    </source>
</evidence>
<keyword evidence="3" id="KW-0813">Transport</keyword>
<evidence type="ECO:0000256" key="9">
    <source>
        <dbReference type="ARBA" id="ARBA00023136"/>
    </source>
</evidence>
<gene>
    <name evidence="14" type="ORF">GPM918_LOCUS31289</name>
    <name evidence="13" type="ORF">OVA965_LOCUS28504</name>
    <name evidence="16" type="ORF">SRO942_LOCUS31927</name>
    <name evidence="15" type="ORF">TMI583_LOCUS29258</name>
</gene>
<keyword evidence="17" id="KW-1185">Reference proteome</keyword>
<sequence>MKAVIWTDVIQALVILVGLLAAIIQGLIKLGGFKKTFDIASKGGRLEFDSISFDPRVRHTVWSLLIGGTFNSLTTYGFNQTQVQRYMCVRTTRGAKQALAINAVGAILVIAMSCLIGVILYAYYSTCDPLTAEYIDDTDQIFPYFVMEVLSDKKGLPGVFLACIFSGSLSTISSGLNSLSAVIIEDVWKGLFKRKLTDERQGFVSKIFSVVLGAVVMVLTLIVSYLGGVLSAAISLFGVLSGPIMGVFILGFFFPMANRRGGLIGFLVCLAFQLWLFLGAQIFKGQIALGKLSLSIATCNDSINYTDTTFYNPSITSSFTTVFNSTTQPFTSKKNPLLPFYSVSYMWYSPIAVIITCTIGIIVSYITGPLKRNEIDPKLIIPIFDNLCCCLPKNIRKILHCGVDYTEYDAK</sequence>
<accession>A0A815I0A9</accession>
<feature type="transmembrane region" description="Helical" evidence="12">
    <location>
        <begin position="60"/>
        <end position="78"/>
    </location>
</feature>
<evidence type="ECO:0000313" key="16">
    <source>
        <dbReference type="EMBL" id="CAF4235990.1"/>
    </source>
</evidence>
<evidence type="ECO:0000313" key="17">
    <source>
        <dbReference type="Proteomes" id="UP000663829"/>
    </source>
</evidence>
<dbReference type="InterPro" id="IPR038377">
    <property type="entry name" value="Na/Glc_symporter_sf"/>
</dbReference>
<evidence type="ECO:0000256" key="3">
    <source>
        <dbReference type="ARBA" id="ARBA00022448"/>
    </source>
</evidence>
<dbReference type="Proteomes" id="UP000681722">
    <property type="component" value="Unassembled WGS sequence"/>
</dbReference>
<keyword evidence="8" id="KW-0406">Ion transport</keyword>
<dbReference type="Pfam" id="PF00474">
    <property type="entry name" value="SSF"/>
    <property type="match status" value="1"/>
</dbReference>
<keyword evidence="9 12" id="KW-0472">Membrane</keyword>
<organism evidence="14 17">
    <name type="scientific">Didymodactylos carnosus</name>
    <dbReference type="NCBI Taxonomy" id="1234261"/>
    <lineage>
        <taxon>Eukaryota</taxon>
        <taxon>Metazoa</taxon>
        <taxon>Spiralia</taxon>
        <taxon>Gnathifera</taxon>
        <taxon>Rotifera</taxon>
        <taxon>Eurotatoria</taxon>
        <taxon>Bdelloidea</taxon>
        <taxon>Philodinida</taxon>
        <taxon>Philodinidae</taxon>
        <taxon>Didymodactylos</taxon>
    </lineage>
</organism>
<evidence type="ECO:0000313" key="14">
    <source>
        <dbReference type="EMBL" id="CAF1359089.1"/>
    </source>
</evidence>
<dbReference type="GO" id="GO:0015293">
    <property type="term" value="F:symporter activity"/>
    <property type="evidence" value="ECO:0007669"/>
    <property type="project" value="TreeGrafter"/>
</dbReference>
<evidence type="ECO:0000256" key="4">
    <source>
        <dbReference type="ARBA" id="ARBA00022475"/>
    </source>
</evidence>
<keyword evidence="10" id="KW-0739">Sodium transport</keyword>
<dbReference type="EMBL" id="CAJOBC010068971">
    <property type="protein sequence ID" value="CAF4235990.1"/>
    <property type="molecule type" value="Genomic_DNA"/>
</dbReference>